<keyword evidence="2" id="KW-0808">Transferase</keyword>
<dbReference type="Proteomes" id="UP000005233">
    <property type="component" value="Chromosome"/>
</dbReference>
<reference evidence="5 6" key="1">
    <citation type="journal article" date="2012" name="J. Bacteriol.">
        <title>Complete genome sequence of a thermophilic methanogen, Methanocella conradii HZ254, isolated from Chinese rice field soil.</title>
        <authorList>
            <person name="Lu Z."/>
            <person name="Lu Y."/>
        </authorList>
    </citation>
    <scope>NUCLEOTIDE SEQUENCE [LARGE SCALE GENOMIC DNA]</scope>
    <source>
        <strain evidence="6">DSM 24694 / JCM 17849 / CGMCC 1.5162 / HZ254</strain>
    </source>
</reference>
<evidence type="ECO:0000259" key="3">
    <source>
        <dbReference type="Pfam" id="PF00534"/>
    </source>
</evidence>
<dbReference type="GO" id="GO:0016757">
    <property type="term" value="F:glycosyltransferase activity"/>
    <property type="evidence" value="ECO:0007669"/>
    <property type="project" value="UniProtKB-KW"/>
</dbReference>
<dbReference type="eggNOG" id="arCOG01410">
    <property type="taxonomic scope" value="Archaea"/>
</dbReference>
<name>H8I8S4_METCZ</name>
<sequence>MRIGVVHWAFPPVVGGVESHLIYLYGEMARMGHEVSFLTAPHPARRDEDVGWCRVISNELMSIGHLLKKPPGRDEVEGMIEGFIEKEAPEIVHAHNLHYFFPHHAEALGRLCRKYCIPVVLTVHNYWGDDLCRHLLRDVGWDMVVAVSYHLKKYCIFDAGLPPEKVEVHYHGIDLERYRALEDREALKARLGLSGRKVIFHPARMCEMKGTLHSIEAIAMLKEKYRDVCLVLSGNGDTVDFENERPAFKACVKKLVEGLKVSDSIHFVSIPAEEMPLYMNAADVVIYPTVLPQGEAFGIAPVEAMACGRPVIVTDSGGLAESTRHGINGLVLDCDTSSLTAELARSIEYLLEHPEACHYLGENGREVAEERFDSRKMALRMEGLYGRLALARLACRGDAEAPHEAKKQGYNRAEVLFMQGIYKKAQ</sequence>
<dbReference type="PANTHER" id="PTHR12526">
    <property type="entry name" value="GLYCOSYLTRANSFERASE"/>
    <property type="match status" value="1"/>
</dbReference>
<dbReference type="Gene3D" id="3.40.50.2000">
    <property type="entry name" value="Glycogen Phosphorylase B"/>
    <property type="match status" value="2"/>
</dbReference>
<keyword evidence="6" id="KW-1185">Reference proteome</keyword>
<keyword evidence="1" id="KW-0328">Glycosyltransferase</keyword>
<evidence type="ECO:0000313" key="6">
    <source>
        <dbReference type="Proteomes" id="UP000005233"/>
    </source>
</evidence>
<dbReference type="InterPro" id="IPR028098">
    <property type="entry name" value="Glyco_trans_4-like_N"/>
</dbReference>
<dbReference type="OrthoDB" id="132546at2157"/>
<dbReference type="SUPFAM" id="SSF53756">
    <property type="entry name" value="UDP-Glycosyltransferase/glycogen phosphorylase"/>
    <property type="match status" value="1"/>
</dbReference>
<dbReference type="PANTHER" id="PTHR12526:SF510">
    <property type="entry name" value="D-INOSITOL 3-PHOSPHATE GLYCOSYLTRANSFERASE"/>
    <property type="match status" value="1"/>
</dbReference>
<dbReference type="GeneID" id="11971351"/>
<evidence type="ECO:0000256" key="2">
    <source>
        <dbReference type="ARBA" id="ARBA00022679"/>
    </source>
</evidence>
<evidence type="ECO:0000259" key="4">
    <source>
        <dbReference type="Pfam" id="PF13439"/>
    </source>
</evidence>
<dbReference type="Pfam" id="PF13439">
    <property type="entry name" value="Glyco_transf_4"/>
    <property type="match status" value="1"/>
</dbReference>
<dbReference type="STRING" id="1041930.Mtc_1225"/>
<dbReference type="RefSeq" id="WP_014405816.1">
    <property type="nucleotide sequence ID" value="NC_017034.1"/>
</dbReference>
<protein>
    <submittedName>
        <fullName evidence="5">Glycosyltransferase</fullName>
    </submittedName>
</protein>
<feature type="domain" description="Glycosyl transferase family 1" evidence="3">
    <location>
        <begin position="184"/>
        <end position="366"/>
    </location>
</feature>
<dbReference type="HOGENOM" id="CLU_009583_2_3_2"/>
<dbReference type="CDD" id="cd03801">
    <property type="entry name" value="GT4_PimA-like"/>
    <property type="match status" value="1"/>
</dbReference>
<accession>H8I8S4</accession>
<gene>
    <name evidence="5" type="ordered locus">Mtc_1225</name>
</gene>
<feature type="domain" description="Glycosyltransferase subfamily 4-like N-terminal" evidence="4">
    <location>
        <begin position="14"/>
        <end position="177"/>
    </location>
</feature>
<dbReference type="InterPro" id="IPR001296">
    <property type="entry name" value="Glyco_trans_1"/>
</dbReference>
<dbReference type="AlphaFoldDB" id="H8I8S4"/>
<proteinExistence type="predicted"/>
<evidence type="ECO:0000256" key="1">
    <source>
        <dbReference type="ARBA" id="ARBA00022676"/>
    </source>
</evidence>
<evidence type="ECO:0000313" key="5">
    <source>
        <dbReference type="EMBL" id="AFC99978.1"/>
    </source>
</evidence>
<dbReference type="EMBL" id="CP003243">
    <property type="protein sequence ID" value="AFC99978.1"/>
    <property type="molecule type" value="Genomic_DNA"/>
</dbReference>
<organism evidence="5 6">
    <name type="scientific">Methanocella conradii (strain DSM 24694 / JCM 17849 / CGMCC 1.5162 / HZ254)</name>
    <dbReference type="NCBI Taxonomy" id="1041930"/>
    <lineage>
        <taxon>Archaea</taxon>
        <taxon>Methanobacteriati</taxon>
        <taxon>Methanobacteriota</taxon>
        <taxon>Stenosarchaea group</taxon>
        <taxon>Methanomicrobia</taxon>
        <taxon>Methanocellales</taxon>
        <taxon>Methanocellaceae</taxon>
        <taxon>Methanocella</taxon>
    </lineage>
</organism>
<dbReference type="Pfam" id="PF00534">
    <property type="entry name" value="Glycos_transf_1"/>
    <property type="match status" value="1"/>
</dbReference>
<dbReference type="KEGG" id="mez:Mtc_1225"/>